<dbReference type="Proteomes" id="UP000215005">
    <property type="component" value="Chromosome"/>
</dbReference>
<dbReference type="EMBL" id="CP022753">
    <property type="protein sequence ID" value="ASU85887.1"/>
    <property type="molecule type" value="Genomic_DNA"/>
</dbReference>
<feature type="transmembrane region" description="Helical" evidence="1">
    <location>
        <begin position="9"/>
        <end position="29"/>
    </location>
</feature>
<feature type="transmembrane region" description="Helical" evidence="1">
    <location>
        <begin position="35"/>
        <end position="55"/>
    </location>
</feature>
<dbReference type="PANTHER" id="PTHR34989">
    <property type="entry name" value="PROTEIN HDED"/>
    <property type="match status" value="1"/>
</dbReference>
<keyword evidence="1" id="KW-1133">Transmembrane helix</keyword>
<evidence type="ECO:0000313" key="2">
    <source>
        <dbReference type="EMBL" id="ASU85887.1"/>
    </source>
</evidence>
<sequence>MLDYLARHWWVLTVRGAIAVLFGLFAIFWPGLTLLLLAIFFGAYVLVDGIFAGIAGFRAEAGNRAPFVVAAIAGIGFGLIVLAWPEITIIVMALLFAAWAIITGIFEIVAAVKLRKEMTGEWLFILAGVLSVVFGVLVAILPYLGAVVIAFIIGVYAIVFGAALIALSLRVRAEGKERGAIT</sequence>
<feature type="transmembrane region" description="Helical" evidence="1">
    <location>
        <begin position="147"/>
        <end position="169"/>
    </location>
</feature>
<dbReference type="OrthoDB" id="193343at2"/>
<gene>
    <name evidence="2" type="ORF">CDO52_26555</name>
</gene>
<dbReference type="InterPro" id="IPR005325">
    <property type="entry name" value="DUF308_memb"/>
</dbReference>
<proteinExistence type="predicted"/>
<dbReference type="GO" id="GO:0005886">
    <property type="term" value="C:plasma membrane"/>
    <property type="evidence" value="ECO:0007669"/>
    <property type="project" value="TreeGrafter"/>
</dbReference>
<reference evidence="2 3" key="1">
    <citation type="submission" date="2017-08" db="EMBL/GenBank/DDBJ databases">
        <title>The complete genome sequence of Nocardiopsis gilva YIM 90087.</title>
        <authorList>
            <person name="Yin M."/>
            <person name="Tang S."/>
        </authorList>
    </citation>
    <scope>NUCLEOTIDE SEQUENCE [LARGE SCALE GENOMIC DNA]</scope>
    <source>
        <strain evidence="2 3">YIM 90087</strain>
    </source>
</reference>
<dbReference type="AlphaFoldDB" id="A0A223SCL2"/>
<feature type="transmembrane region" description="Helical" evidence="1">
    <location>
        <begin position="67"/>
        <end position="84"/>
    </location>
</feature>
<keyword evidence="1" id="KW-0812">Transmembrane</keyword>
<dbReference type="InterPro" id="IPR052712">
    <property type="entry name" value="Acid_resist_chaperone_HdeD"/>
</dbReference>
<keyword evidence="3" id="KW-1185">Reference proteome</keyword>
<evidence type="ECO:0000313" key="3">
    <source>
        <dbReference type="Proteomes" id="UP000215005"/>
    </source>
</evidence>
<accession>A0A223SCL2</accession>
<feature type="transmembrane region" description="Helical" evidence="1">
    <location>
        <begin position="122"/>
        <end position="141"/>
    </location>
</feature>
<dbReference type="Pfam" id="PF03729">
    <property type="entry name" value="DUF308"/>
    <property type="match status" value="1"/>
</dbReference>
<dbReference type="RefSeq" id="WP_017618390.1">
    <property type="nucleotide sequence ID" value="NZ_ANBG01000165.1"/>
</dbReference>
<name>A0A223SCL2_9ACTN</name>
<keyword evidence="1" id="KW-0472">Membrane</keyword>
<evidence type="ECO:0000256" key="1">
    <source>
        <dbReference type="SAM" id="Phobius"/>
    </source>
</evidence>
<protein>
    <recommendedName>
        <fullName evidence="4">HdeD family acid-resistance protein</fullName>
    </recommendedName>
</protein>
<organism evidence="2 3">
    <name type="scientific">Nocardiopsis gilva YIM 90087</name>
    <dbReference type="NCBI Taxonomy" id="1235441"/>
    <lineage>
        <taxon>Bacteria</taxon>
        <taxon>Bacillati</taxon>
        <taxon>Actinomycetota</taxon>
        <taxon>Actinomycetes</taxon>
        <taxon>Streptosporangiales</taxon>
        <taxon>Nocardiopsidaceae</taxon>
        <taxon>Nocardiopsis</taxon>
    </lineage>
</organism>
<feature type="transmembrane region" description="Helical" evidence="1">
    <location>
        <begin position="90"/>
        <end position="110"/>
    </location>
</feature>
<evidence type="ECO:0008006" key="4">
    <source>
        <dbReference type="Google" id="ProtNLM"/>
    </source>
</evidence>
<dbReference type="KEGG" id="ngv:CDO52_26555"/>
<dbReference type="PANTHER" id="PTHR34989:SF1">
    <property type="entry name" value="PROTEIN HDED"/>
    <property type="match status" value="1"/>
</dbReference>